<reference evidence="3" key="1">
    <citation type="submission" date="2016-10" db="EMBL/GenBank/DDBJ databases">
        <authorList>
            <person name="Varghese N."/>
            <person name="Submissions S."/>
        </authorList>
    </citation>
    <scope>NUCLEOTIDE SEQUENCE [LARGE SCALE GENOMIC DNA]</scope>
    <source>
        <strain evidence="3">CGMCC 1.12402</strain>
    </source>
</reference>
<evidence type="ECO:0000256" key="1">
    <source>
        <dbReference type="SAM" id="Phobius"/>
    </source>
</evidence>
<dbReference type="STRING" id="1267423.SAMN05216290_3512"/>
<organism evidence="2 3">
    <name type="scientific">Roseivirga pacifica</name>
    <dbReference type="NCBI Taxonomy" id="1267423"/>
    <lineage>
        <taxon>Bacteria</taxon>
        <taxon>Pseudomonadati</taxon>
        <taxon>Bacteroidota</taxon>
        <taxon>Cytophagia</taxon>
        <taxon>Cytophagales</taxon>
        <taxon>Roseivirgaceae</taxon>
        <taxon>Roseivirga</taxon>
    </lineage>
</organism>
<dbReference type="Proteomes" id="UP000199437">
    <property type="component" value="Unassembled WGS sequence"/>
</dbReference>
<sequence>MSEQWIDIGLYAAYALIIVAAAAAIIMNLINSLNNPKSLIKSAAGVILLVVIFFIGYSMAPAELDSLATTAFEANKMDPTADGTIQVYRLVGGAMTTTLVLLVLAVVGLIYSSVARIIK</sequence>
<feature type="transmembrane region" description="Helical" evidence="1">
    <location>
        <begin position="87"/>
        <end position="111"/>
    </location>
</feature>
<keyword evidence="3" id="KW-1185">Reference proteome</keyword>
<evidence type="ECO:0000313" key="3">
    <source>
        <dbReference type="Proteomes" id="UP000199437"/>
    </source>
</evidence>
<dbReference type="RefSeq" id="WP_090260291.1">
    <property type="nucleotide sequence ID" value="NZ_FOIR01000004.1"/>
</dbReference>
<name>A0A1I0RGA4_9BACT</name>
<accession>A0A1I0RGA4</accession>
<keyword evidence="1" id="KW-0812">Transmembrane</keyword>
<dbReference type="GeneID" id="99988184"/>
<dbReference type="OrthoDB" id="982648at2"/>
<keyword evidence="1" id="KW-1133">Transmembrane helix</keyword>
<proteinExistence type="predicted"/>
<dbReference type="AlphaFoldDB" id="A0A1I0RGA4"/>
<feature type="transmembrane region" description="Helical" evidence="1">
    <location>
        <begin position="42"/>
        <end position="60"/>
    </location>
</feature>
<dbReference type="EMBL" id="FOIR01000004">
    <property type="protein sequence ID" value="SEW39905.1"/>
    <property type="molecule type" value="Genomic_DNA"/>
</dbReference>
<evidence type="ECO:0000313" key="2">
    <source>
        <dbReference type="EMBL" id="SEW39905.1"/>
    </source>
</evidence>
<gene>
    <name evidence="2" type="ORF">SAMN05216290_3512</name>
</gene>
<keyword evidence="1" id="KW-0472">Membrane</keyword>
<feature type="transmembrane region" description="Helical" evidence="1">
    <location>
        <begin position="12"/>
        <end position="30"/>
    </location>
</feature>
<protein>
    <submittedName>
        <fullName evidence="2">Uncharacterized protein</fullName>
    </submittedName>
</protein>